<comment type="caution">
    <text evidence="1">The sequence shown here is derived from an EMBL/GenBank/DDBJ whole genome shotgun (WGS) entry which is preliminary data.</text>
</comment>
<evidence type="ECO:0000313" key="2">
    <source>
        <dbReference type="Proteomes" id="UP000187203"/>
    </source>
</evidence>
<dbReference type="AlphaFoldDB" id="A0A1R3I2J3"/>
<dbReference type="Proteomes" id="UP000187203">
    <property type="component" value="Unassembled WGS sequence"/>
</dbReference>
<keyword evidence="2" id="KW-1185">Reference proteome</keyword>
<gene>
    <name evidence="1" type="ORF">COLO4_25445</name>
</gene>
<dbReference type="EMBL" id="AWUE01019048">
    <property type="protein sequence ID" value="OMO76793.1"/>
    <property type="molecule type" value="Genomic_DNA"/>
</dbReference>
<evidence type="ECO:0000313" key="1">
    <source>
        <dbReference type="EMBL" id="OMO76793.1"/>
    </source>
</evidence>
<protein>
    <submittedName>
        <fullName evidence="1">Uncharacterized protein</fullName>
    </submittedName>
</protein>
<sequence>MKQPRPKDTSLKGVELDGHLQSGEVAVFWCKCASFMVEEKYEWLRSGRERSQRFDGWQKWRSGYEQSGMESEGGFFVEGSRKSPLSHSVFCHHHDEEKGIFSASTR</sequence>
<reference evidence="2" key="1">
    <citation type="submission" date="2013-09" db="EMBL/GenBank/DDBJ databases">
        <title>Corchorus olitorius genome sequencing.</title>
        <authorList>
            <person name="Alam M."/>
            <person name="Haque M.S."/>
            <person name="Islam M.S."/>
            <person name="Emdad E.M."/>
            <person name="Islam M.M."/>
            <person name="Ahmed B."/>
            <person name="Halim A."/>
            <person name="Hossen Q.M.M."/>
            <person name="Hossain M.Z."/>
            <person name="Ahmed R."/>
            <person name="Khan M.M."/>
            <person name="Islam R."/>
            <person name="Rashid M.M."/>
            <person name="Khan S.A."/>
            <person name="Rahman M.S."/>
            <person name="Alam M."/>
            <person name="Yahiya A.S."/>
            <person name="Khan M.S."/>
            <person name="Azam M.S."/>
            <person name="Haque T."/>
            <person name="Lashkar M.Z.H."/>
            <person name="Akhand A.I."/>
            <person name="Morshed G."/>
            <person name="Roy S."/>
            <person name="Uddin K.S."/>
            <person name="Rabeya T."/>
            <person name="Hossain A.S."/>
            <person name="Chowdhury A."/>
            <person name="Snigdha A.R."/>
            <person name="Mortoza M.S."/>
            <person name="Matin S.A."/>
            <person name="Hoque S.M.E."/>
            <person name="Islam M.K."/>
            <person name="Roy D.K."/>
            <person name="Haider R."/>
            <person name="Moosa M.M."/>
            <person name="Elias S.M."/>
            <person name="Hasan A.M."/>
            <person name="Jahan S."/>
            <person name="Shafiuddin M."/>
            <person name="Mahmood N."/>
            <person name="Shommy N.S."/>
        </authorList>
    </citation>
    <scope>NUCLEOTIDE SEQUENCE [LARGE SCALE GENOMIC DNA]</scope>
    <source>
        <strain evidence="2">cv. O-4</strain>
    </source>
</reference>
<proteinExistence type="predicted"/>
<name>A0A1R3I2J3_9ROSI</name>
<accession>A0A1R3I2J3</accession>
<organism evidence="1 2">
    <name type="scientific">Corchorus olitorius</name>
    <dbReference type="NCBI Taxonomy" id="93759"/>
    <lineage>
        <taxon>Eukaryota</taxon>
        <taxon>Viridiplantae</taxon>
        <taxon>Streptophyta</taxon>
        <taxon>Embryophyta</taxon>
        <taxon>Tracheophyta</taxon>
        <taxon>Spermatophyta</taxon>
        <taxon>Magnoliopsida</taxon>
        <taxon>eudicotyledons</taxon>
        <taxon>Gunneridae</taxon>
        <taxon>Pentapetalae</taxon>
        <taxon>rosids</taxon>
        <taxon>malvids</taxon>
        <taxon>Malvales</taxon>
        <taxon>Malvaceae</taxon>
        <taxon>Grewioideae</taxon>
        <taxon>Apeibeae</taxon>
        <taxon>Corchorus</taxon>
    </lineage>
</organism>